<dbReference type="AlphaFoldDB" id="A0A4V2EY12"/>
<dbReference type="GO" id="GO:0006412">
    <property type="term" value="P:translation"/>
    <property type="evidence" value="ECO:0007669"/>
    <property type="project" value="TreeGrafter"/>
</dbReference>
<feature type="domain" description="Ribosome maturation factor RimP N-terminal" evidence="5">
    <location>
        <begin position="23"/>
        <end position="97"/>
    </location>
</feature>
<dbReference type="GO" id="GO:0005829">
    <property type="term" value="C:cytosol"/>
    <property type="evidence" value="ECO:0007669"/>
    <property type="project" value="TreeGrafter"/>
</dbReference>
<dbReference type="InterPro" id="IPR035956">
    <property type="entry name" value="RimP_N_sf"/>
</dbReference>
<keyword evidence="7" id="KW-1185">Reference proteome</keyword>
<dbReference type="EMBL" id="SGWX01000001">
    <property type="protein sequence ID" value="RZS61380.1"/>
    <property type="molecule type" value="Genomic_DNA"/>
</dbReference>
<evidence type="ECO:0000256" key="1">
    <source>
        <dbReference type="ARBA" id="ARBA00022490"/>
    </source>
</evidence>
<dbReference type="Pfam" id="PF02576">
    <property type="entry name" value="RimP_N"/>
    <property type="match status" value="1"/>
</dbReference>
<evidence type="ECO:0000256" key="4">
    <source>
        <dbReference type="SAM" id="MobiDB-lite"/>
    </source>
</evidence>
<dbReference type="InterPro" id="IPR003728">
    <property type="entry name" value="Ribosome_maturation_RimP"/>
</dbReference>
<dbReference type="GO" id="GO:0000028">
    <property type="term" value="P:ribosomal small subunit assembly"/>
    <property type="evidence" value="ECO:0007669"/>
    <property type="project" value="TreeGrafter"/>
</dbReference>
<proteinExistence type="inferred from homology"/>
<feature type="compositionally biased region" description="Acidic residues" evidence="4">
    <location>
        <begin position="168"/>
        <end position="185"/>
    </location>
</feature>
<evidence type="ECO:0000259" key="5">
    <source>
        <dbReference type="Pfam" id="PF02576"/>
    </source>
</evidence>
<dbReference type="InterPro" id="IPR028989">
    <property type="entry name" value="RimP_N"/>
</dbReference>
<sequence length="204" mass="21317">MAGPRNERTSGGSATADAVRRVVAPAVDAQGLWLEAVTTTRAGSRSVVRVTVDLPQDEIGSLGSDALGDVSRAISAALDADDVVPGVYVLEVSTPGTSRPLTELRHFRRARTRLVTLTLTDGGEVVGRLEDVVEADGGPVLVLDDGARVPLEAVRRGRVEVELKRLDDEADADLADDTDDPDDHADDAGTNRTENLGASGAVEG</sequence>
<gene>
    <name evidence="3" type="primary">rimP</name>
    <name evidence="6" type="ORF">EV386_1679</name>
</gene>
<dbReference type="Gene3D" id="3.30.300.70">
    <property type="entry name" value="RimP-like superfamily, N-terminal"/>
    <property type="match status" value="1"/>
</dbReference>
<evidence type="ECO:0000256" key="3">
    <source>
        <dbReference type="HAMAP-Rule" id="MF_01077"/>
    </source>
</evidence>
<dbReference type="RefSeq" id="WP_130414015.1">
    <property type="nucleotide sequence ID" value="NZ_SGWX01000001.1"/>
</dbReference>
<dbReference type="OrthoDB" id="9805006at2"/>
<evidence type="ECO:0000313" key="7">
    <source>
        <dbReference type="Proteomes" id="UP000293852"/>
    </source>
</evidence>
<comment type="function">
    <text evidence="3">Required for maturation of 30S ribosomal subunits.</text>
</comment>
<dbReference type="Proteomes" id="UP000293852">
    <property type="component" value="Unassembled WGS sequence"/>
</dbReference>
<dbReference type="PANTHER" id="PTHR33867">
    <property type="entry name" value="RIBOSOME MATURATION FACTOR RIMP"/>
    <property type="match status" value="1"/>
</dbReference>
<keyword evidence="2 3" id="KW-0690">Ribosome biogenesis</keyword>
<name>A0A4V2EY12_9MICO</name>
<dbReference type="PANTHER" id="PTHR33867:SF1">
    <property type="entry name" value="RIBOSOME MATURATION FACTOR RIMP"/>
    <property type="match status" value="1"/>
</dbReference>
<protein>
    <recommendedName>
        <fullName evidence="3">Ribosome maturation factor RimP</fullName>
    </recommendedName>
</protein>
<feature type="region of interest" description="Disordered" evidence="4">
    <location>
        <begin position="166"/>
        <end position="204"/>
    </location>
</feature>
<dbReference type="HAMAP" id="MF_01077">
    <property type="entry name" value="RimP"/>
    <property type="match status" value="1"/>
</dbReference>
<keyword evidence="1 3" id="KW-0963">Cytoplasm</keyword>
<comment type="subcellular location">
    <subcellularLocation>
        <location evidence="3">Cytoplasm</location>
    </subcellularLocation>
</comment>
<comment type="similarity">
    <text evidence="3">Belongs to the RimP family.</text>
</comment>
<organism evidence="6 7">
    <name type="scientific">Xylanimonas ulmi</name>
    <dbReference type="NCBI Taxonomy" id="228973"/>
    <lineage>
        <taxon>Bacteria</taxon>
        <taxon>Bacillati</taxon>
        <taxon>Actinomycetota</taxon>
        <taxon>Actinomycetes</taxon>
        <taxon>Micrococcales</taxon>
        <taxon>Promicromonosporaceae</taxon>
        <taxon>Xylanimonas</taxon>
    </lineage>
</organism>
<comment type="caution">
    <text evidence="6">The sequence shown here is derived from an EMBL/GenBank/DDBJ whole genome shotgun (WGS) entry which is preliminary data.</text>
</comment>
<evidence type="ECO:0000313" key="6">
    <source>
        <dbReference type="EMBL" id="RZS61380.1"/>
    </source>
</evidence>
<reference evidence="6 7" key="1">
    <citation type="submission" date="2019-02" db="EMBL/GenBank/DDBJ databases">
        <title>Sequencing the genomes of 1000 actinobacteria strains.</title>
        <authorList>
            <person name="Klenk H.-P."/>
        </authorList>
    </citation>
    <scope>NUCLEOTIDE SEQUENCE [LARGE SCALE GENOMIC DNA]</scope>
    <source>
        <strain evidence="6 7">DSM 16932</strain>
    </source>
</reference>
<dbReference type="SUPFAM" id="SSF75420">
    <property type="entry name" value="YhbC-like, N-terminal domain"/>
    <property type="match status" value="1"/>
</dbReference>
<accession>A0A4V2EY12</accession>
<evidence type="ECO:0000256" key="2">
    <source>
        <dbReference type="ARBA" id="ARBA00022517"/>
    </source>
</evidence>